<dbReference type="EMBL" id="DQ333351">
    <property type="protein sequence ID" value="ABC61223.1"/>
    <property type="molecule type" value="Genomic_DNA"/>
</dbReference>
<evidence type="ECO:0000313" key="2">
    <source>
        <dbReference type="Proteomes" id="UP000202317"/>
    </source>
</evidence>
<accession>Q1A4K7</accession>
<keyword evidence="2" id="KW-1185">Reference proteome</keyword>
<sequence length="150" mass="17807">MNFDFLKDLVSLNPIKTTYISNNLRSNFNFILDDHIKDKDTNPNQVTLLEKLHKIFKLFLIDELDKQLVYRLFGNKLQLTELQFYYLYKKLKQDVYVNDLLIKLIKIIDNNSYYPDTLKQQIMNSVDNEDGFTNLASFLIRECNNAAKLK</sequence>
<dbReference type="Proteomes" id="UP000202317">
    <property type="component" value="Segment"/>
</dbReference>
<evidence type="ECO:0008006" key="3">
    <source>
        <dbReference type="Google" id="ProtNLM"/>
    </source>
</evidence>
<dbReference type="GeneID" id="4155886"/>
<dbReference type="RefSeq" id="YP_654510.1">
    <property type="nucleotide sequence ID" value="NC_008168.1"/>
</dbReference>
<dbReference type="KEGG" id="vg:4155886"/>
<organism evidence="1 2">
    <name type="scientific">Choristoneura occidentalis granulovirus</name>
    <dbReference type="NCBI Taxonomy" id="364745"/>
    <lineage>
        <taxon>Viruses</taxon>
        <taxon>Viruses incertae sedis</taxon>
        <taxon>Naldaviricetes</taxon>
        <taxon>Lefavirales</taxon>
        <taxon>Baculoviridae</taxon>
        <taxon>Betabaculovirus</taxon>
        <taxon>Betabaculovirus chofumiferanae</taxon>
    </lineage>
</organism>
<dbReference type="OrthoDB" id="17968at10239"/>
<protein>
    <recommendedName>
        <fullName evidence="3">Ac75-like protein</fullName>
    </recommendedName>
</protein>
<name>Q1A4K7_9BBAC</name>
<reference evidence="1 2" key="1">
    <citation type="journal article" date="2006" name="J. Gen. Virol.">
        <title>Sequence analysis of the Choristoneura occidentalis granulovirus genome.</title>
        <authorList>
            <person name="Escasa S.R."/>
            <person name="Lauzon H.A.M."/>
            <person name="Mathur A.C."/>
            <person name="Krell P.J."/>
            <person name="Arif B.M."/>
        </authorList>
    </citation>
    <scope>NUCLEOTIDE SEQUENCE [LARGE SCALE GENOMIC DNA]</scope>
</reference>
<evidence type="ECO:0000313" key="1">
    <source>
        <dbReference type="EMBL" id="ABC61223.1"/>
    </source>
</evidence>
<proteinExistence type="predicted"/>